<dbReference type="InterPro" id="IPR036890">
    <property type="entry name" value="HATPase_C_sf"/>
</dbReference>
<evidence type="ECO:0000256" key="5">
    <source>
        <dbReference type="ARBA" id="ARBA00022777"/>
    </source>
</evidence>
<dbReference type="CDD" id="cd00082">
    <property type="entry name" value="HisKA"/>
    <property type="match status" value="1"/>
</dbReference>
<keyword evidence="6" id="KW-0805">Transcription regulation</keyword>
<evidence type="ECO:0000256" key="9">
    <source>
        <dbReference type="PROSITE-ProRule" id="PRU00169"/>
    </source>
</evidence>
<sequence>MQLKRWIILFFFLGFIFTLNFEAQTPTEDFQFVNIKEGISKVGIYSIIQDHYGFVWICTNGSGLYKFDGVDYTSYKYKVGDSTALRSNLVFSSYLDKENRLWFGTEDGLNLYNRDLDDFKKIPLGNSNEIGVSVLSIKEDNRGNLLIGTKDLGLFMLNLENREVVRVTKRNRYPAINSIEICNETVYLGTSVGLRVLDYSSNKIRKPHNSSNINFNLPIQTLKRTTNNHLWAGTYGNGVIKYQTEKDTIIKVLNFKITNKRILAMTQLADHSILIGSENDGLFHLNTKGELIKKYVNDKRDENSIRSNSIWSLFLDKENRIWLGYYNSGVAVSDKFFDKFGNIESLTSNINSLQTGSVTCLVKGTNDQIWVSMDGGGIDIIDTKNLNFKHVNISSTKHYSGLTSNYIQTIFIDSKENIWAGSWDNGYYVLKKDSNKFKNVNVENSKGDLGSNAILSITEDQDGIIWMGSFYTGIYAYNPKTNILKNYNSGPFESISNTDVRKILVDNDNAIWFGTIDGLFKIDKGDNQELKLTSLQEKMSQAPNNQKSANHILSLFQCSKGYIWIGTRGAGLCRYNKKSNELKWYNKITGLQEENVTGIIEDNAGTIWISGNSGISKINIETNEVKSYTSSDGLLSDDFNFNATLKDENGVLYFGNYKGIDFFNPEKLEVNSSVPSLYLTGLKIFNKQVAPNQKNSPLTKVIAETKSLEFNYEQTVFTIEYIGINYTRPEKNQYAYYLEGFEDSWNYVGDLQSATYTNLDYGNYTFKLKAANNDGVWNETPLELKITMLPPWWKTNVAMLCYITLFFMGVYLLNRMTQSRIKEKEAIKNERIKRAQEDQLNEKKIQFFTNISHEFRTPLTLIINPLQDILRDKSLALPYIVKDKLDVIYRNTDRLYRMINELMDFRKLELDKVNIRASEFNLVSLTKDVVAFFKEEASSRNIYLSMDADVPELPIWADASMLEKIIFNIMSNAIKVTPDGGAINADILSTDDLVLFPLIDEKNPRKALEIRISDTGPGLEKDQINKIFERFYQIENLNKGYYGSTGIGLEVVQSFIKLHKGKVEVESEVGKGTTFRILLPAGNAHFTKEQLAPQVISESTKKEKFILNAGVESVETDIDNDAGNDTRSSTLLIVEDSVELRKYLKSELINNYKILIAKNGKEGLKIAKESIPDMILTDVIMPEMDGFEFCKQIKTDIKTSHIPLLMLTAKTRIDDRMEGIGFGADAYMVKPFDMRLLKLRLEQLITSRKLIFDKYFSDISGKEKAETTSIDKEFIQKVLSYISENMSDSDLSVEVLASQLNLSRSQLYRKIKSLTGQTVNEFLRKLRIQKAKQILETGNSNISEVCYKVGFSSPSYFTKCFKAHFGILPTEVKVKKDDN</sequence>
<evidence type="ECO:0000256" key="4">
    <source>
        <dbReference type="ARBA" id="ARBA00022679"/>
    </source>
</evidence>
<proteinExistence type="predicted"/>
<dbReference type="SMART" id="SM00387">
    <property type="entry name" value="HATPase_c"/>
    <property type="match status" value="1"/>
</dbReference>
<evidence type="ECO:0000313" key="13">
    <source>
        <dbReference type="EMBL" id="SFD10488.1"/>
    </source>
</evidence>
<dbReference type="Pfam" id="PF00072">
    <property type="entry name" value="Response_reg"/>
    <property type="match status" value="1"/>
</dbReference>
<dbReference type="SMART" id="SM00448">
    <property type="entry name" value="REC"/>
    <property type="match status" value="1"/>
</dbReference>
<dbReference type="CDD" id="cd17574">
    <property type="entry name" value="REC_OmpR"/>
    <property type="match status" value="1"/>
</dbReference>
<dbReference type="Gene3D" id="3.30.565.10">
    <property type="entry name" value="Histidine kinase-like ATPase, C-terminal domain"/>
    <property type="match status" value="1"/>
</dbReference>
<dbReference type="Pfam" id="PF02518">
    <property type="entry name" value="HATPase_c"/>
    <property type="match status" value="1"/>
</dbReference>
<feature type="domain" description="Response regulatory" evidence="12">
    <location>
        <begin position="1130"/>
        <end position="1245"/>
    </location>
</feature>
<evidence type="ECO:0000256" key="6">
    <source>
        <dbReference type="ARBA" id="ARBA00023015"/>
    </source>
</evidence>
<dbReference type="PROSITE" id="PS00041">
    <property type="entry name" value="HTH_ARAC_FAMILY_1"/>
    <property type="match status" value="1"/>
</dbReference>
<feature type="modified residue" description="4-aspartylphosphate" evidence="9">
    <location>
        <position position="1178"/>
    </location>
</feature>
<evidence type="ECO:0000259" key="11">
    <source>
        <dbReference type="PROSITE" id="PS50109"/>
    </source>
</evidence>
<keyword evidence="5 13" id="KW-0418">Kinase</keyword>
<dbReference type="InterPro" id="IPR013783">
    <property type="entry name" value="Ig-like_fold"/>
</dbReference>
<gene>
    <name evidence="13" type="ORF">SAMN04487987_10414</name>
</gene>
<dbReference type="InterPro" id="IPR036097">
    <property type="entry name" value="HisK_dim/P_sf"/>
</dbReference>
<feature type="domain" description="HTH araC/xylS-type" evidence="10">
    <location>
        <begin position="1276"/>
        <end position="1375"/>
    </location>
</feature>
<evidence type="ECO:0000259" key="10">
    <source>
        <dbReference type="PROSITE" id="PS01124"/>
    </source>
</evidence>
<evidence type="ECO:0000256" key="1">
    <source>
        <dbReference type="ARBA" id="ARBA00000085"/>
    </source>
</evidence>
<dbReference type="FunFam" id="2.60.40.10:FF:000791">
    <property type="entry name" value="Two-component system sensor histidine kinase/response regulator"/>
    <property type="match status" value="1"/>
</dbReference>
<dbReference type="Pfam" id="PF07494">
    <property type="entry name" value="Reg_prop"/>
    <property type="match status" value="3"/>
</dbReference>
<dbReference type="SUPFAM" id="SSF46689">
    <property type="entry name" value="Homeodomain-like"/>
    <property type="match status" value="1"/>
</dbReference>
<dbReference type="PANTHER" id="PTHR43547:SF2">
    <property type="entry name" value="HYBRID SIGNAL TRANSDUCTION HISTIDINE KINASE C"/>
    <property type="match status" value="1"/>
</dbReference>
<dbReference type="Pfam" id="PF12833">
    <property type="entry name" value="HTH_18"/>
    <property type="match status" value="1"/>
</dbReference>
<dbReference type="SUPFAM" id="SSF47384">
    <property type="entry name" value="Homodimeric domain of signal transducing histidine kinase"/>
    <property type="match status" value="1"/>
</dbReference>
<dbReference type="SMART" id="SM00388">
    <property type="entry name" value="HisKA"/>
    <property type="match status" value="1"/>
</dbReference>
<dbReference type="RefSeq" id="WP_092850955.1">
    <property type="nucleotide sequence ID" value="NZ_FOMI01000004.1"/>
</dbReference>
<evidence type="ECO:0000256" key="2">
    <source>
        <dbReference type="ARBA" id="ARBA00012438"/>
    </source>
</evidence>
<dbReference type="GO" id="GO:0000155">
    <property type="term" value="F:phosphorelay sensor kinase activity"/>
    <property type="evidence" value="ECO:0007669"/>
    <property type="project" value="InterPro"/>
</dbReference>
<dbReference type="PROSITE" id="PS50109">
    <property type="entry name" value="HIS_KIN"/>
    <property type="match status" value="1"/>
</dbReference>
<accession>A0A1I1PSA6</accession>
<evidence type="ECO:0000256" key="8">
    <source>
        <dbReference type="ARBA" id="ARBA00023163"/>
    </source>
</evidence>
<keyword evidence="8" id="KW-0804">Transcription</keyword>
<dbReference type="InterPro" id="IPR018062">
    <property type="entry name" value="HTH_AraC-typ_CS"/>
</dbReference>
<dbReference type="EMBL" id="FOMI01000004">
    <property type="protein sequence ID" value="SFD10488.1"/>
    <property type="molecule type" value="Genomic_DNA"/>
</dbReference>
<dbReference type="PANTHER" id="PTHR43547">
    <property type="entry name" value="TWO-COMPONENT HISTIDINE KINASE"/>
    <property type="match status" value="1"/>
</dbReference>
<dbReference type="InterPro" id="IPR005467">
    <property type="entry name" value="His_kinase_dom"/>
</dbReference>
<dbReference type="GO" id="GO:0043565">
    <property type="term" value="F:sequence-specific DNA binding"/>
    <property type="evidence" value="ECO:0007669"/>
    <property type="project" value="InterPro"/>
</dbReference>
<comment type="catalytic activity">
    <reaction evidence="1">
        <text>ATP + protein L-histidine = ADP + protein N-phospho-L-histidine.</text>
        <dbReference type="EC" id="2.7.13.3"/>
    </reaction>
</comment>
<dbReference type="OrthoDB" id="358279at2"/>
<dbReference type="Gene3D" id="1.10.287.130">
    <property type="match status" value="1"/>
</dbReference>
<dbReference type="STRING" id="870482.SAMN04487987_10414"/>
<dbReference type="SUPFAM" id="SSF63829">
    <property type="entry name" value="Calcium-dependent phosphotriesterase"/>
    <property type="match status" value="2"/>
</dbReference>
<evidence type="ECO:0000313" key="14">
    <source>
        <dbReference type="Proteomes" id="UP000199439"/>
    </source>
</evidence>
<dbReference type="InterPro" id="IPR011123">
    <property type="entry name" value="Y_Y_Y"/>
</dbReference>
<dbReference type="InterPro" id="IPR018060">
    <property type="entry name" value="HTH_AraC"/>
</dbReference>
<dbReference type="InterPro" id="IPR009057">
    <property type="entry name" value="Homeodomain-like_sf"/>
</dbReference>
<dbReference type="EC" id="2.7.13.3" evidence="2"/>
<dbReference type="PRINTS" id="PR00344">
    <property type="entry name" value="BCTRLSENSOR"/>
</dbReference>
<feature type="domain" description="Histidine kinase" evidence="11">
    <location>
        <begin position="850"/>
        <end position="1083"/>
    </location>
</feature>
<dbReference type="PROSITE" id="PS01124">
    <property type="entry name" value="HTH_ARAC_FAMILY_2"/>
    <property type="match status" value="1"/>
</dbReference>
<dbReference type="Pfam" id="PF07495">
    <property type="entry name" value="Y_Y_Y"/>
    <property type="match status" value="1"/>
</dbReference>
<dbReference type="SUPFAM" id="SSF52172">
    <property type="entry name" value="CheY-like"/>
    <property type="match status" value="1"/>
</dbReference>
<keyword evidence="7" id="KW-0238">DNA-binding</keyword>
<dbReference type="Gene3D" id="2.60.40.10">
    <property type="entry name" value="Immunoglobulins"/>
    <property type="match status" value="1"/>
</dbReference>
<dbReference type="InterPro" id="IPR004358">
    <property type="entry name" value="Sig_transdc_His_kin-like_C"/>
</dbReference>
<dbReference type="SUPFAM" id="SSF55874">
    <property type="entry name" value="ATPase domain of HSP90 chaperone/DNA topoisomerase II/histidine kinase"/>
    <property type="match status" value="1"/>
</dbReference>
<dbReference type="InterPro" id="IPR003661">
    <property type="entry name" value="HisK_dim/P_dom"/>
</dbReference>
<dbReference type="InterPro" id="IPR011006">
    <property type="entry name" value="CheY-like_superfamily"/>
</dbReference>
<dbReference type="Gene3D" id="2.130.10.10">
    <property type="entry name" value="YVTN repeat-like/Quinoprotein amine dehydrogenase"/>
    <property type="match status" value="2"/>
</dbReference>
<evidence type="ECO:0000256" key="7">
    <source>
        <dbReference type="ARBA" id="ARBA00023125"/>
    </source>
</evidence>
<dbReference type="FunFam" id="1.10.287.130:FF:000045">
    <property type="entry name" value="Two-component system sensor histidine kinase/response regulator"/>
    <property type="match status" value="1"/>
</dbReference>
<dbReference type="PROSITE" id="PS50110">
    <property type="entry name" value="RESPONSE_REGULATORY"/>
    <property type="match status" value="1"/>
</dbReference>
<reference evidence="14" key="1">
    <citation type="submission" date="2016-10" db="EMBL/GenBank/DDBJ databases">
        <authorList>
            <person name="Varghese N."/>
            <person name="Submissions S."/>
        </authorList>
    </citation>
    <scope>NUCLEOTIDE SEQUENCE [LARGE SCALE GENOMIC DNA]</scope>
    <source>
        <strain evidence="14">DSM 25730</strain>
    </source>
</reference>
<organism evidence="13 14">
    <name type="scientific">Algibacter pectinivorans</name>
    <dbReference type="NCBI Taxonomy" id="870482"/>
    <lineage>
        <taxon>Bacteria</taxon>
        <taxon>Pseudomonadati</taxon>
        <taxon>Bacteroidota</taxon>
        <taxon>Flavobacteriia</taxon>
        <taxon>Flavobacteriales</taxon>
        <taxon>Flavobacteriaceae</taxon>
        <taxon>Algibacter</taxon>
    </lineage>
</organism>
<evidence type="ECO:0000256" key="3">
    <source>
        <dbReference type="ARBA" id="ARBA00022553"/>
    </source>
</evidence>
<keyword evidence="3 9" id="KW-0597">Phosphoprotein</keyword>
<name>A0A1I1PSA6_9FLAO</name>
<dbReference type="Proteomes" id="UP000199439">
    <property type="component" value="Unassembled WGS sequence"/>
</dbReference>
<evidence type="ECO:0000259" key="12">
    <source>
        <dbReference type="PROSITE" id="PS50110"/>
    </source>
</evidence>
<dbReference type="Pfam" id="PF00512">
    <property type="entry name" value="HisKA"/>
    <property type="match status" value="1"/>
</dbReference>
<dbReference type="InterPro" id="IPR015943">
    <property type="entry name" value="WD40/YVTN_repeat-like_dom_sf"/>
</dbReference>
<dbReference type="Gene3D" id="1.10.10.60">
    <property type="entry name" value="Homeodomain-like"/>
    <property type="match status" value="2"/>
</dbReference>
<keyword evidence="14" id="KW-1185">Reference proteome</keyword>
<dbReference type="InterPro" id="IPR003594">
    <property type="entry name" value="HATPase_dom"/>
</dbReference>
<dbReference type="InterPro" id="IPR011110">
    <property type="entry name" value="Reg_prop"/>
</dbReference>
<dbReference type="SMART" id="SM00342">
    <property type="entry name" value="HTH_ARAC"/>
    <property type="match status" value="1"/>
</dbReference>
<keyword evidence="4" id="KW-0808">Transferase</keyword>
<dbReference type="Gene3D" id="3.40.50.2300">
    <property type="match status" value="1"/>
</dbReference>
<protein>
    <recommendedName>
        <fullName evidence="2">histidine kinase</fullName>
        <ecNumber evidence="2">2.7.13.3</ecNumber>
    </recommendedName>
</protein>
<dbReference type="FunFam" id="3.30.565.10:FF:000006">
    <property type="entry name" value="Sensor histidine kinase WalK"/>
    <property type="match status" value="1"/>
</dbReference>
<dbReference type="InterPro" id="IPR001789">
    <property type="entry name" value="Sig_transdc_resp-reg_receiver"/>
</dbReference>
<dbReference type="GO" id="GO:0003700">
    <property type="term" value="F:DNA-binding transcription factor activity"/>
    <property type="evidence" value="ECO:0007669"/>
    <property type="project" value="InterPro"/>
</dbReference>